<reference evidence="2" key="1">
    <citation type="journal article" date="2019" name="Int. J. Syst. Evol. Microbiol.">
        <title>The Global Catalogue of Microorganisms (GCM) 10K type strain sequencing project: providing services to taxonomists for standard genome sequencing and annotation.</title>
        <authorList>
            <consortium name="The Broad Institute Genomics Platform"/>
            <consortium name="The Broad Institute Genome Sequencing Center for Infectious Disease"/>
            <person name="Wu L."/>
            <person name="Ma J."/>
        </authorList>
    </citation>
    <scope>NUCLEOTIDE SEQUENCE [LARGE SCALE GENOMIC DNA]</scope>
    <source>
        <strain evidence="2">JCM 16601</strain>
    </source>
</reference>
<dbReference type="Proteomes" id="UP001500742">
    <property type="component" value="Unassembled WGS sequence"/>
</dbReference>
<evidence type="ECO:0000313" key="1">
    <source>
        <dbReference type="EMBL" id="GAA3970122.1"/>
    </source>
</evidence>
<sequence length="59" mass="6903">MLTKDKVKELIDHMPDTFSVDDVVEEIILLQKIEIAKKQVQDGDFLTEDELDAEIEKWN</sequence>
<name>A0ABP7PU07_9SPHI</name>
<gene>
    <name evidence="1" type="ORF">GCM10022210_18980</name>
</gene>
<comment type="caution">
    <text evidence="1">The sequence shown here is derived from an EMBL/GenBank/DDBJ whole genome shotgun (WGS) entry which is preliminary data.</text>
</comment>
<accession>A0ABP7PU07</accession>
<protein>
    <submittedName>
        <fullName evidence="1">Uncharacterized protein</fullName>
    </submittedName>
</protein>
<dbReference type="EMBL" id="BAAAZC010000013">
    <property type="protein sequence ID" value="GAA3970122.1"/>
    <property type="molecule type" value="Genomic_DNA"/>
</dbReference>
<dbReference type="RefSeq" id="WP_259095693.1">
    <property type="nucleotide sequence ID" value="NZ_BAAAZC010000013.1"/>
</dbReference>
<proteinExistence type="predicted"/>
<organism evidence="1 2">
    <name type="scientific">Mucilaginibacter dorajii</name>
    <dbReference type="NCBI Taxonomy" id="692994"/>
    <lineage>
        <taxon>Bacteria</taxon>
        <taxon>Pseudomonadati</taxon>
        <taxon>Bacteroidota</taxon>
        <taxon>Sphingobacteriia</taxon>
        <taxon>Sphingobacteriales</taxon>
        <taxon>Sphingobacteriaceae</taxon>
        <taxon>Mucilaginibacter</taxon>
    </lineage>
</organism>
<evidence type="ECO:0000313" key="2">
    <source>
        <dbReference type="Proteomes" id="UP001500742"/>
    </source>
</evidence>
<keyword evidence="2" id="KW-1185">Reference proteome</keyword>